<dbReference type="Proteomes" id="UP000007259">
    <property type="component" value="Chromosome 2"/>
</dbReference>
<dbReference type="OMA" id="ATVYVNC"/>
<reference evidence="1 2" key="1">
    <citation type="journal article" date="2011" name="Genome Res.">
        <title>Chromosome and gene copy number variation allow major structural change between species and strains of Leishmania.</title>
        <authorList>
            <person name="Rogers M.B."/>
            <person name="Hilley J.D."/>
            <person name="Dickens N.J."/>
            <person name="Wilkes J."/>
            <person name="Bates P.A."/>
            <person name="Depledge D.P."/>
            <person name="Harris D."/>
            <person name="Her Y."/>
            <person name="Herzyk P."/>
            <person name="Imamura H."/>
            <person name="Otto T.D."/>
            <person name="Sanders M."/>
            <person name="Seeger K."/>
            <person name="Dujardin J.C."/>
            <person name="Berriman M."/>
            <person name="Smith D.F."/>
            <person name="Hertz-Fowler C."/>
            <person name="Mottram J.C."/>
        </authorList>
    </citation>
    <scope>NUCLEOTIDE SEQUENCE [LARGE SCALE GENOMIC DNA]</scope>
    <source>
        <strain evidence="1 2">MHOM/GT/2001/U1103</strain>
    </source>
</reference>
<dbReference type="OrthoDB" id="272526at2759"/>
<keyword evidence="2" id="KW-1185">Reference proteome</keyword>
<dbReference type="RefSeq" id="XP_003871609.1">
    <property type="nucleotide sequence ID" value="XM_003871560.1"/>
</dbReference>
<evidence type="ECO:0000313" key="2">
    <source>
        <dbReference type="Proteomes" id="UP000007259"/>
    </source>
</evidence>
<protein>
    <submittedName>
        <fullName evidence="1">Uncharacterized protein</fullName>
    </submittedName>
</protein>
<dbReference type="VEuPathDB" id="TriTrypDB:LmxM.02.0060"/>
<accession>E9AJH2</accession>
<dbReference type="GeneID" id="13452702"/>
<gene>
    <name evidence="1" type="ORF">LMXM_02_0060</name>
</gene>
<dbReference type="PhylomeDB" id="E9AJH2"/>
<dbReference type="EMBL" id="FR799555">
    <property type="protein sequence ID" value="CBZ23070.1"/>
    <property type="molecule type" value="Genomic_DNA"/>
</dbReference>
<organism evidence="1 2">
    <name type="scientific">Leishmania mexicana (strain MHOM/GT/2001/U1103)</name>
    <dbReference type="NCBI Taxonomy" id="929439"/>
    <lineage>
        <taxon>Eukaryota</taxon>
        <taxon>Discoba</taxon>
        <taxon>Euglenozoa</taxon>
        <taxon>Kinetoplastea</taxon>
        <taxon>Metakinetoplastina</taxon>
        <taxon>Trypanosomatida</taxon>
        <taxon>Trypanosomatidae</taxon>
        <taxon>Leishmaniinae</taxon>
        <taxon>Leishmania</taxon>
    </lineage>
</organism>
<dbReference type="AlphaFoldDB" id="E9AJH2"/>
<evidence type="ECO:0000313" key="1">
    <source>
        <dbReference type="EMBL" id="CBZ23070.1"/>
    </source>
</evidence>
<sequence length="214" mass="22457">MPAPSTVAVRVPFYYKALEGNTEVEACADRASAPEEAVLITNVFVEVVAFGTRFFWVHISESPRNQSVPQLGACSVAVGLQLSGDGGRLSISSSQLMELEAAHQQDMPAGTNSSVQSAFSTSLSQRLVRGIEKQLGVQATVYVNCAIVGERCLPLLGTDGGGGFGMTFQFGALVYEASYRLIAQRCVCGGEGGVNALREEATKTKGLAMGGDPS</sequence>
<name>E9AJH2_LEIMU</name>
<proteinExistence type="predicted"/>
<dbReference type="KEGG" id="lmi:LMXM_02_0060"/>